<dbReference type="InterPro" id="IPR029098">
    <property type="entry name" value="Acetyltransf_C"/>
</dbReference>
<reference evidence="7" key="1">
    <citation type="journal article" date="2012" name="PLoS ONE">
        <title>Gene sets for utilization of primary and secondary nutrition supplies in the distal gut of endangered iberian lynx.</title>
        <authorList>
            <person name="Alcaide M."/>
            <person name="Messina E."/>
            <person name="Richter M."/>
            <person name="Bargiela R."/>
            <person name="Peplies J."/>
            <person name="Huws S.A."/>
            <person name="Newbold C.J."/>
            <person name="Golyshin P.N."/>
            <person name="Simon M.A."/>
            <person name="Lopez G."/>
            <person name="Yakimov M.M."/>
            <person name="Ferrer M."/>
        </authorList>
    </citation>
    <scope>NUCLEOTIDE SEQUENCE</scope>
</reference>
<dbReference type="NCBIfam" id="NF003657">
    <property type="entry name" value="PRK05289.1"/>
    <property type="match status" value="1"/>
</dbReference>
<evidence type="ECO:0000256" key="3">
    <source>
        <dbReference type="ARBA" id="ARBA00022679"/>
    </source>
</evidence>
<keyword evidence="5 7" id="KW-0012">Acyltransferase</keyword>
<organism evidence="7">
    <name type="scientific">gut metagenome</name>
    <dbReference type="NCBI Taxonomy" id="749906"/>
    <lineage>
        <taxon>unclassified sequences</taxon>
        <taxon>metagenomes</taxon>
        <taxon>organismal metagenomes</taxon>
    </lineage>
</organism>
<dbReference type="EMBL" id="AMCI01000257">
    <property type="protein sequence ID" value="EJX10084.1"/>
    <property type="molecule type" value="Genomic_DNA"/>
</dbReference>
<evidence type="ECO:0000256" key="1">
    <source>
        <dbReference type="ARBA" id="ARBA00022516"/>
    </source>
</evidence>
<dbReference type="InterPro" id="IPR037157">
    <property type="entry name" value="Acetyltransf_C_sf"/>
</dbReference>
<evidence type="ECO:0000313" key="7">
    <source>
        <dbReference type="EMBL" id="EJX10084.1"/>
    </source>
</evidence>
<evidence type="ECO:0000256" key="5">
    <source>
        <dbReference type="ARBA" id="ARBA00023315"/>
    </source>
</evidence>
<keyword evidence="3 7" id="KW-0808">Transferase</keyword>
<dbReference type="Pfam" id="PF13720">
    <property type="entry name" value="Acetyltransf_11"/>
    <property type="match status" value="1"/>
</dbReference>
<keyword evidence="1" id="KW-0444">Lipid biosynthesis</keyword>
<dbReference type="Pfam" id="PF00132">
    <property type="entry name" value="Hexapep"/>
    <property type="match status" value="1"/>
</dbReference>
<dbReference type="Gene3D" id="2.160.10.10">
    <property type="entry name" value="Hexapeptide repeat proteins"/>
    <property type="match status" value="1"/>
</dbReference>
<feature type="domain" description="UDP N-acetylglucosamine O-acyltransferase C-terminal" evidence="6">
    <location>
        <begin position="174"/>
        <end position="255"/>
    </location>
</feature>
<dbReference type="PIRSF" id="PIRSF000456">
    <property type="entry name" value="UDP-GlcNAc_acltr"/>
    <property type="match status" value="1"/>
</dbReference>
<dbReference type="AlphaFoldDB" id="J9GQK4"/>
<dbReference type="Gene3D" id="1.20.1180.10">
    <property type="entry name" value="Udp N-acetylglucosamine O-acyltransferase, C-terminal domain"/>
    <property type="match status" value="1"/>
</dbReference>
<dbReference type="InterPro" id="IPR001451">
    <property type="entry name" value="Hexapep"/>
</dbReference>
<keyword evidence="4" id="KW-0443">Lipid metabolism</keyword>
<evidence type="ECO:0000256" key="4">
    <source>
        <dbReference type="ARBA" id="ARBA00023098"/>
    </source>
</evidence>
<gene>
    <name evidence="7" type="ORF">EVA_01808</name>
</gene>
<dbReference type="GO" id="GO:0009245">
    <property type="term" value="P:lipid A biosynthetic process"/>
    <property type="evidence" value="ECO:0007669"/>
    <property type="project" value="UniProtKB-KW"/>
</dbReference>
<accession>J9GQK4</accession>
<sequence>MISPLAYVDPSAKLGNDVEVKPFAFIDKNVVIGDGCVIMPHASILEGTTMGKNNIVYQNAVVGAVPQDFHFVEGTKTHVFIGDDNRIRENVVIAGGTSESGATTIGNGNFLMDRVHICHDAHIHNQCVVGIGTIISGECEIGDCSIQSSNVVVLQHVRVGRYSLVQSGCRVQKDVPPYVILGGNPASYHGVNAVVLKHVGKTERVLRHIANTYRLIYTANFSLEDVILKIPEQIPMSDEIRHILDFLKDTQLGIVRHIKEED</sequence>
<protein>
    <submittedName>
        <fullName evidence="7">Acyl-[acyl-carrier-protein]-UDP-N-acetylglucosamine O-acyltransferase</fullName>
    </submittedName>
</protein>
<dbReference type="GO" id="GO:0016020">
    <property type="term" value="C:membrane"/>
    <property type="evidence" value="ECO:0007669"/>
    <property type="project" value="GOC"/>
</dbReference>
<comment type="caution">
    <text evidence="7">The sequence shown here is derived from an EMBL/GenBank/DDBJ whole genome shotgun (WGS) entry which is preliminary data.</text>
</comment>
<evidence type="ECO:0000259" key="6">
    <source>
        <dbReference type="Pfam" id="PF13720"/>
    </source>
</evidence>
<keyword evidence="2" id="KW-0441">Lipid A biosynthesis</keyword>
<dbReference type="SUPFAM" id="SSF51161">
    <property type="entry name" value="Trimeric LpxA-like enzymes"/>
    <property type="match status" value="1"/>
</dbReference>
<name>J9GQK4_9ZZZZ</name>
<dbReference type="InterPro" id="IPR010137">
    <property type="entry name" value="Lipid_A_LpxA"/>
</dbReference>
<dbReference type="InterPro" id="IPR011004">
    <property type="entry name" value="Trimer_LpxA-like_sf"/>
</dbReference>
<dbReference type="PANTHER" id="PTHR43480:SF1">
    <property type="entry name" value="ACYL-[ACYL-CARRIER-PROTEIN]--UDP-N-ACETYLGLUCOSAMINE O-ACYLTRANSFERASE, MITOCHONDRIAL-RELATED"/>
    <property type="match status" value="1"/>
</dbReference>
<proteinExistence type="predicted"/>
<evidence type="ECO:0000256" key="2">
    <source>
        <dbReference type="ARBA" id="ARBA00022556"/>
    </source>
</evidence>
<dbReference type="PANTHER" id="PTHR43480">
    <property type="entry name" value="ACYL-[ACYL-CARRIER-PROTEIN]--UDP-N-ACETYLGLUCOSAMINE O-ACYLTRANSFERASE"/>
    <property type="match status" value="1"/>
</dbReference>
<dbReference type="NCBIfam" id="TIGR01852">
    <property type="entry name" value="lipid_A_lpxA"/>
    <property type="match status" value="1"/>
</dbReference>
<dbReference type="GO" id="GO:0008780">
    <property type="term" value="F:acyl-[acyl-carrier-protein]-UDP-N-acetylglucosamine O-acyltransferase activity"/>
    <property type="evidence" value="ECO:0007669"/>
    <property type="project" value="InterPro"/>
</dbReference>